<evidence type="ECO:0000256" key="1">
    <source>
        <dbReference type="SAM" id="Phobius"/>
    </source>
</evidence>
<keyword evidence="1" id="KW-0472">Membrane</keyword>
<comment type="caution">
    <text evidence="2">The sequence shown here is derived from an EMBL/GenBank/DDBJ whole genome shotgun (WGS) entry which is preliminary data.</text>
</comment>
<proteinExistence type="predicted"/>
<organism evidence="2 3">
    <name type="scientific">Stephania cephalantha</name>
    <dbReference type="NCBI Taxonomy" id="152367"/>
    <lineage>
        <taxon>Eukaryota</taxon>
        <taxon>Viridiplantae</taxon>
        <taxon>Streptophyta</taxon>
        <taxon>Embryophyta</taxon>
        <taxon>Tracheophyta</taxon>
        <taxon>Spermatophyta</taxon>
        <taxon>Magnoliopsida</taxon>
        <taxon>Ranunculales</taxon>
        <taxon>Menispermaceae</taxon>
        <taxon>Menispermoideae</taxon>
        <taxon>Cissampelideae</taxon>
        <taxon>Stephania</taxon>
    </lineage>
</organism>
<evidence type="ECO:0000313" key="2">
    <source>
        <dbReference type="EMBL" id="KAK9088850.1"/>
    </source>
</evidence>
<reference evidence="2 3" key="1">
    <citation type="submission" date="2024-01" db="EMBL/GenBank/DDBJ databases">
        <title>Genome assemblies of Stephania.</title>
        <authorList>
            <person name="Yang L."/>
        </authorList>
    </citation>
    <scope>NUCLEOTIDE SEQUENCE [LARGE SCALE GENOMIC DNA]</scope>
    <source>
        <strain evidence="2">JXDWG</strain>
        <tissue evidence="2">Leaf</tissue>
    </source>
</reference>
<accession>A0AAP0EB66</accession>
<keyword evidence="1" id="KW-1133">Transmembrane helix</keyword>
<dbReference type="EMBL" id="JBBNAG010000012">
    <property type="protein sequence ID" value="KAK9088850.1"/>
    <property type="molecule type" value="Genomic_DNA"/>
</dbReference>
<feature type="transmembrane region" description="Helical" evidence="1">
    <location>
        <begin position="30"/>
        <end position="59"/>
    </location>
</feature>
<dbReference type="AlphaFoldDB" id="A0AAP0EB66"/>
<keyword evidence="1" id="KW-0812">Transmembrane</keyword>
<name>A0AAP0EB66_9MAGN</name>
<sequence length="84" mass="8787">MYIVFLTSLSSLFRSPPSHSRLPLCALSTLLLTVLCLAALFGLVSLPLGSFLLVSSLVVSASCEAVTRKNGSNNSGGVNCLDSR</sequence>
<dbReference type="Proteomes" id="UP001419268">
    <property type="component" value="Unassembled WGS sequence"/>
</dbReference>
<evidence type="ECO:0000313" key="3">
    <source>
        <dbReference type="Proteomes" id="UP001419268"/>
    </source>
</evidence>
<protein>
    <submittedName>
        <fullName evidence="2">Uncharacterized protein</fullName>
    </submittedName>
</protein>
<keyword evidence="3" id="KW-1185">Reference proteome</keyword>
<gene>
    <name evidence="2" type="ORF">Scep_027932</name>
</gene>